<dbReference type="Pfam" id="PF00069">
    <property type="entry name" value="Pkinase"/>
    <property type="match status" value="1"/>
</dbReference>
<dbReference type="InterPro" id="IPR011009">
    <property type="entry name" value="Kinase-like_dom_sf"/>
</dbReference>
<proteinExistence type="predicted"/>
<name>C9RRF5_FIBSS</name>
<keyword evidence="2" id="KW-0808">Transferase</keyword>
<dbReference type="KEGG" id="fsu:Fisuc_1544"/>
<evidence type="ECO:0000313" key="2">
    <source>
        <dbReference type="EMBL" id="ACX75141.1"/>
    </source>
</evidence>
<reference evidence="3" key="3">
    <citation type="submission" date="2010-08" db="EMBL/GenBank/DDBJ databases">
        <authorList>
            <person name="Durkin A.S."/>
            <person name="Nelson K.E."/>
            <person name="Morrison M."/>
            <person name="Forsberg C.W."/>
            <person name="Wilson D.B."/>
            <person name="Russell J.B."/>
            <person name="Cann I.K.O."/>
            <person name="Mackie R.I."/>
            <person name="White B.A."/>
        </authorList>
    </citation>
    <scope>NUCLEOTIDE SEQUENCE</scope>
    <source>
        <strain evidence="3">S85</strain>
    </source>
</reference>
<dbReference type="EMBL" id="CP001792">
    <property type="protein sequence ID" value="ACX75141.1"/>
    <property type="molecule type" value="Genomic_DNA"/>
</dbReference>
<reference evidence="4" key="2">
    <citation type="submission" date="2010-08" db="EMBL/GenBank/DDBJ databases">
        <title>Complete sequence of Fibrobacter succinogenes subsp. succinogenes S85.</title>
        <authorList>
            <person name="Durkin A.S."/>
            <person name="Nelson K.E."/>
            <person name="Morrison M."/>
            <person name="Forsberg C.W."/>
            <person name="Wilson D.B."/>
            <person name="Russell J.B."/>
            <person name="Cann I.K.O."/>
            <person name="Mackie R.I."/>
            <person name="White B.A."/>
        </authorList>
    </citation>
    <scope>NUCLEOTIDE SEQUENCE [LARGE SCALE GENOMIC DNA]</scope>
    <source>
        <strain evidence="4">ATCC 19169 / S85</strain>
    </source>
</reference>
<dbReference type="SMART" id="SM00220">
    <property type="entry name" value="S_TKc"/>
    <property type="match status" value="1"/>
</dbReference>
<evidence type="ECO:0000259" key="1">
    <source>
        <dbReference type="PROSITE" id="PS50011"/>
    </source>
</evidence>
<keyword evidence="2" id="KW-0723">Serine/threonine-protein kinase</keyword>
<organism evidence="3 4">
    <name type="scientific">Fibrobacter succinogenes (strain ATCC 19169 / S85)</name>
    <dbReference type="NCBI Taxonomy" id="59374"/>
    <lineage>
        <taxon>Bacteria</taxon>
        <taxon>Pseudomonadati</taxon>
        <taxon>Fibrobacterota</taxon>
        <taxon>Fibrobacteria</taxon>
        <taxon>Fibrobacterales</taxon>
        <taxon>Fibrobacteraceae</taxon>
        <taxon>Fibrobacter</taxon>
    </lineage>
</organism>
<dbReference type="eggNOG" id="COG4248">
    <property type="taxonomic scope" value="Bacteria"/>
</dbReference>
<dbReference type="KEGG" id="fsc:FSU_2027"/>
<dbReference type="GO" id="GO:0004674">
    <property type="term" value="F:protein serine/threonine kinase activity"/>
    <property type="evidence" value="ECO:0007669"/>
    <property type="project" value="UniProtKB-KW"/>
</dbReference>
<reference evidence="2 5" key="1">
    <citation type="submission" date="2009-10" db="EMBL/GenBank/DDBJ databases">
        <title>Complete sequence of Fibrobacter succinogenes subsp. succinogenes S85.</title>
        <authorList>
            <consortium name="US DOE Joint Genome Institute"/>
            <person name="Lucas S."/>
            <person name="Copeland A."/>
            <person name="Lapidus A."/>
            <person name="Glavina del Rio T."/>
            <person name="Tice H."/>
            <person name="Bruce D."/>
            <person name="Goodwin L."/>
            <person name="Pitluck S."/>
            <person name="Chertkov O."/>
            <person name="Detter J.C."/>
            <person name="Han C."/>
            <person name="Tapia R."/>
            <person name="Larimer F."/>
            <person name="Land M."/>
            <person name="Hauser L."/>
            <person name="Kyrpides N."/>
            <person name="Mikhailova N."/>
            <person name="Weimer P.J."/>
            <person name="Stevenson D.M."/>
            <person name="Boyum J."/>
            <person name="Brumm P.I."/>
            <person name="Mead D."/>
        </authorList>
    </citation>
    <scope>NUCLEOTIDE SEQUENCE [LARGE SCALE GENOMIC DNA]</scope>
    <source>
        <strain evidence="5">ATCC 19169 / S85</strain>
        <strain evidence="2">S85</strain>
    </source>
</reference>
<keyword evidence="5" id="KW-1185">Reference proteome</keyword>
<dbReference type="GO" id="GO:0005524">
    <property type="term" value="F:ATP binding"/>
    <property type="evidence" value="ECO:0007669"/>
    <property type="project" value="InterPro"/>
</dbReference>
<dbReference type="OrthoDB" id="583109at2"/>
<dbReference type="RefSeq" id="WP_014546230.1">
    <property type="nucleotide sequence ID" value="NC_013410.1"/>
</dbReference>
<accession>C9RRF5</accession>
<dbReference type="SUPFAM" id="SSF56112">
    <property type="entry name" value="Protein kinase-like (PK-like)"/>
    <property type="match status" value="1"/>
</dbReference>
<dbReference type="Gene3D" id="1.10.510.10">
    <property type="entry name" value="Transferase(Phosphotransferase) domain 1"/>
    <property type="match status" value="1"/>
</dbReference>
<dbReference type="AlphaFoldDB" id="C9RRF5"/>
<dbReference type="STRING" id="59374.FSU_2027"/>
<gene>
    <name evidence="2" type="ordered locus">Fisuc_1544</name>
    <name evidence="3" type="ordered locus">FSU_2027</name>
</gene>
<dbReference type="PROSITE" id="PS50011">
    <property type="entry name" value="PROTEIN_KINASE_DOM"/>
    <property type="match status" value="1"/>
</dbReference>
<dbReference type="Proteomes" id="UP000000517">
    <property type="component" value="Chromosome"/>
</dbReference>
<dbReference type="InterPro" id="IPR000719">
    <property type="entry name" value="Prot_kinase_dom"/>
</dbReference>
<dbReference type="Proteomes" id="UP000001497">
    <property type="component" value="Chromosome"/>
</dbReference>
<dbReference type="EMBL" id="CP002158">
    <property type="protein sequence ID" value="ADL27264.1"/>
    <property type="molecule type" value="Genomic_DNA"/>
</dbReference>
<evidence type="ECO:0000313" key="3">
    <source>
        <dbReference type="EMBL" id="ADL27264.1"/>
    </source>
</evidence>
<evidence type="ECO:0000313" key="5">
    <source>
        <dbReference type="Proteomes" id="UP000001497"/>
    </source>
</evidence>
<dbReference type="HOGENOM" id="CLU_681046_0_0_0"/>
<keyword evidence="2" id="KW-0418">Kinase</keyword>
<feature type="domain" description="Protein kinase" evidence="1">
    <location>
        <begin position="32"/>
        <end position="310"/>
    </location>
</feature>
<sequence>MKPILINADKRLAVTRASRPGDLLHTPKGTSIRLVSVLGEGGEGAVYETNMPYVAKVYKPEKTTSHKLVKIQAMASAGVKFPGICLPLAPLYNSRNEFVGYLMEKADGVKIRTLYQKPLLQKKFPHWTKRDLVELCVTILEKIECLHRKGIVLGDINPDNILVKTPREVYFVDCDSYQVAGYPCPVGTIPFTPPELQNRGHYDSYLRTVGNENFAVAVLLFSLMITGQMPYNQKGGVSAQQNIIDMDFSYPLGESSNKKTPNGPWRFLWSHLPRFLKDAFYNTFNKGGNYSVESKRLSTFDWLKKFKEYLRLLDSGKLGEQDEMSTWIYPTRFKKQKGVVYVKCPYCKNDTDQSWINEKGACIECLRKRRLARQRSYGNPRVLQESKVQSPLNVLPDFLYRLFG</sequence>
<protein>
    <submittedName>
        <fullName evidence="3">Conserved domain protein</fullName>
    </submittedName>
    <submittedName>
        <fullName evidence="2">Serine/threonine protein kinase</fullName>
    </submittedName>
</protein>
<evidence type="ECO:0000313" key="4">
    <source>
        <dbReference type="Proteomes" id="UP000000517"/>
    </source>
</evidence>